<proteinExistence type="predicted"/>
<accession>A0A088RS46</accession>
<keyword evidence="3" id="KW-1185">Reference proteome</keyword>
<protein>
    <submittedName>
        <fullName evidence="2">Transmembrane protein</fullName>
    </submittedName>
</protein>
<dbReference type="AlphaFoldDB" id="A0A088RS46"/>
<organism evidence="2 3">
    <name type="scientific">Leishmania panamensis</name>
    <dbReference type="NCBI Taxonomy" id="5679"/>
    <lineage>
        <taxon>Eukaryota</taxon>
        <taxon>Discoba</taxon>
        <taxon>Euglenozoa</taxon>
        <taxon>Kinetoplastea</taxon>
        <taxon>Metakinetoplastina</taxon>
        <taxon>Trypanosomatida</taxon>
        <taxon>Trypanosomatidae</taxon>
        <taxon>Leishmaniinae</taxon>
        <taxon>Leishmania</taxon>
        <taxon>Leishmania guyanensis species complex</taxon>
    </lineage>
</organism>
<dbReference type="OrthoDB" id="262173at2759"/>
<dbReference type="VEuPathDB" id="TriTrypDB:LPMP_240550"/>
<dbReference type="PANTHER" id="PTHR33604:SF3">
    <property type="entry name" value="OSJNBA0004B13.7 PROTEIN"/>
    <property type="match status" value="1"/>
</dbReference>
<keyword evidence="1" id="KW-0472">Membrane</keyword>
<keyword evidence="1" id="KW-1133">Transmembrane helix</keyword>
<sequence>MFSIASHPAYGRAHGKRRRSVFLLGIALTTIVLVVIGSMFINSPIISEDTAMINNAYVRAHLSIRGEWVDADTRFAESADSVVVNTNQLLQLYRLRVFVVATEQEVRDLTRLLNALSNSNYSTRMFPIDIAVHVLGNASAVPFVPWSHGRLDVYTHRLHSNASASAPLWMADLWQPQSDFELGMLLTASARVSPHWFQWVISALQQYGSVSAKTVVKLDPDKYSPTERRRLLSPLSKRLSGLALGMPVAGAAAKAVVTVVSAYPSATSIFTASYWKSVMARAGPGTNIDDTPASWPAFLRTATTVLGHSKHRFLYPPLGKYGPLVCENTNCAIHLLSEAQLAELVKLPMSEDQVPLSQE</sequence>
<reference evidence="2 3" key="1">
    <citation type="journal article" date="2015" name="Sci. Rep.">
        <title>The genome of Leishmania panamensis: insights into genomics of the L. (Viannia) subgenus.</title>
        <authorList>
            <person name="Llanes A."/>
            <person name="Restrepo C.M."/>
            <person name="Vecchio G.D."/>
            <person name="Anguizola F.J."/>
            <person name="Lleonart R."/>
        </authorList>
    </citation>
    <scope>NUCLEOTIDE SEQUENCE [LARGE SCALE GENOMIC DNA]</scope>
    <source>
        <strain evidence="2 3">MHOM/PA/94/PSC-1</strain>
    </source>
</reference>
<dbReference type="Proteomes" id="UP000063063">
    <property type="component" value="Chromosome 24"/>
</dbReference>
<evidence type="ECO:0000256" key="1">
    <source>
        <dbReference type="SAM" id="Phobius"/>
    </source>
</evidence>
<evidence type="ECO:0000313" key="3">
    <source>
        <dbReference type="Proteomes" id="UP000063063"/>
    </source>
</evidence>
<evidence type="ECO:0000313" key="2">
    <source>
        <dbReference type="EMBL" id="AIN98690.1"/>
    </source>
</evidence>
<dbReference type="KEGG" id="lpan:LPMP_240550"/>
<feature type="transmembrane region" description="Helical" evidence="1">
    <location>
        <begin position="21"/>
        <end position="41"/>
    </location>
</feature>
<dbReference type="GeneID" id="22575464"/>
<dbReference type="EMBL" id="CP009393">
    <property type="protein sequence ID" value="AIN98690.1"/>
    <property type="molecule type" value="Genomic_DNA"/>
</dbReference>
<name>A0A088RS46_LEIPA</name>
<dbReference type="eggNOG" id="ENOG502QR4V">
    <property type="taxonomic scope" value="Eukaryota"/>
</dbReference>
<dbReference type="PANTHER" id="PTHR33604">
    <property type="entry name" value="OSJNBA0004B13.7 PROTEIN"/>
    <property type="match status" value="1"/>
</dbReference>
<dbReference type="VEuPathDB" id="TriTrypDB:LPAL13_240011400"/>
<dbReference type="RefSeq" id="XP_010699397.1">
    <property type="nucleotide sequence ID" value="XM_010701095.1"/>
</dbReference>
<gene>
    <name evidence="2" type="ORF">LPMP_240550</name>
</gene>
<keyword evidence="1 2" id="KW-0812">Transmembrane</keyword>